<dbReference type="PANTHER" id="PTHR22461:SF2">
    <property type="entry name" value="SERINE-RICH COILED-COIL DOMAIN-CONTAINING PROTEIN 2"/>
    <property type="match status" value="1"/>
</dbReference>
<keyword evidence="2" id="KW-0175">Coiled coil</keyword>
<evidence type="ECO:0000256" key="1">
    <source>
        <dbReference type="ARBA" id="ARBA00010949"/>
    </source>
</evidence>
<dbReference type="PANTHER" id="PTHR22461">
    <property type="entry name" value="SERINE-RICH COILED-COIL DOMAIN-CONTAINING PROTEIN 2-RELATED"/>
    <property type="match status" value="1"/>
</dbReference>
<evidence type="ECO:0000256" key="2">
    <source>
        <dbReference type="ARBA" id="ARBA00023054"/>
    </source>
</evidence>
<name>A0A1A7XSE6_9TELE</name>
<protein>
    <submittedName>
        <fullName evidence="4">Coiled-coil serine-rich protein 2</fullName>
    </submittedName>
</protein>
<reference evidence="4" key="2">
    <citation type="submission" date="2016-06" db="EMBL/GenBank/DDBJ databases">
        <title>The genome of a short-lived fish provides insights into sex chromosome evolution and the genetic control of aging.</title>
        <authorList>
            <person name="Reichwald K."/>
            <person name="Felder M."/>
            <person name="Petzold A."/>
            <person name="Koch P."/>
            <person name="Groth M."/>
            <person name="Platzer M."/>
        </authorList>
    </citation>
    <scope>NUCLEOTIDE SEQUENCE</scope>
    <source>
        <tissue evidence="4">Brain</tissue>
    </source>
</reference>
<organism evidence="4">
    <name type="scientific">Iconisemion striatum</name>
    <dbReference type="NCBI Taxonomy" id="60296"/>
    <lineage>
        <taxon>Eukaryota</taxon>
        <taxon>Metazoa</taxon>
        <taxon>Chordata</taxon>
        <taxon>Craniata</taxon>
        <taxon>Vertebrata</taxon>
        <taxon>Euteleostomi</taxon>
        <taxon>Actinopterygii</taxon>
        <taxon>Neopterygii</taxon>
        <taxon>Teleostei</taxon>
        <taxon>Neoteleostei</taxon>
        <taxon>Acanthomorphata</taxon>
        <taxon>Ovalentaria</taxon>
        <taxon>Atherinomorphae</taxon>
        <taxon>Cyprinodontiformes</taxon>
        <taxon>Nothobranchiidae</taxon>
        <taxon>Iconisemion</taxon>
    </lineage>
</organism>
<accession>A0A1A7XSE6</accession>
<gene>
    <name evidence="4" type="primary">CU928220.2</name>
</gene>
<comment type="similarity">
    <text evidence="1">Belongs to the CCSER family.</text>
</comment>
<dbReference type="InterPro" id="IPR029627">
    <property type="entry name" value="CCSER"/>
</dbReference>
<dbReference type="GO" id="GO:0008017">
    <property type="term" value="F:microtubule binding"/>
    <property type="evidence" value="ECO:0007669"/>
    <property type="project" value="TreeGrafter"/>
</dbReference>
<dbReference type="EMBL" id="HADW01019533">
    <property type="protein sequence ID" value="SBP20933.1"/>
    <property type="molecule type" value="Transcribed_RNA"/>
</dbReference>
<sequence length="261" mass="30397">MSYIDRPKQASRQGQRRKQHRWSGPDHLYSDGRAQVFQNYDGFRGPRMSSHNKSESRQWGYRPTLDELTLEHMTQDCSLLKNQLLRLKSLLELEETDSPADVSEQAEDNTTVSQMEALIKEVQVLREELRSRDKTIAQLTLQCQQLQQHQREQMSHQGRQVKCQCHHQRAPASLRQSDRPTDKRMQHYDKATQTYWRPPSHPGALPTPFLSPWQSQHQSFLSRTSMPQRRQTSNTTAFQPLSQRAPPPGKTNKNSPHRGPQ</sequence>
<evidence type="ECO:0000256" key="3">
    <source>
        <dbReference type="SAM" id="MobiDB-lite"/>
    </source>
</evidence>
<reference evidence="4" key="1">
    <citation type="submission" date="2016-05" db="EMBL/GenBank/DDBJ databases">
        <authorList>
            <person name="Lavstsen T."/>
            <person name="Jespersen J.S."/>
        </authorList>
    </citation>
    <scope>NUCLEOTIDE SEQUENCE</scope>
    <source>
        <tissue evidence="4">Brain</tissue>
    </source>
</reference>
<feature type="region of interest" description="Disordered" evidence="3">
    <location>
        <begin position="1"/>
        <end position="30"/>
    </location>
</feature>
<feature type="compositionally biased region" description="Polar residues" evidence="3">
    <location>
        <begin position="212"/>
        <end position="242"/>
    </location>
</feature>
<dbReference type="GO" id="GO:0001578">
    <property type="term" value="P:microtubule bundle formation"/>
    <property type="evidence" value="ECO:0007669"/>
    <property type="project" value="TreeGrafter"/>
</dbReference>
<dbReference type="AlphaFoldDB" id="A0A1A7XSE6"/>
<proteinExistence type="inferred from homology"/>
<dbReference type="GO" id="GO:0015630">
    <property type="term" value="C:microtubule cytoskeleton"/>
    <property type="evidence" value="ECO:0007669"/>
    <property type="project" value="TreeGrafter"/>
</dbReference>
<feature type="compositionally biased region" description="Basic and acidic residues" evidence="3">
    <location>
        <begin position="176"/>
        <end position="190"/>
    </location>
</feature>
<feature type="region of interest" description="Disordered" evidence="3">
    <location>
        <begin position="162"/>
        <end position="261"/>
    </location>
</feature>
<evidence type="ECO:0000313" key="4">
    <source>
        <dbReference type="EMBL" id="SBP20933.1"/>
    </source>
</evidence>